<reference evidence="1 2" key="1">
    <citation type="journal article" date="2015" name="Nature">
        <title>rRNA introns, odd ribosomes, and small enigmatic genomes across a large radiation of phyla.</title>
        <authorList>
            <person name="Brown C.T."/>
            <person name="Hug L.A."/>
            <person name="Thomas B.C."/>
            <person name="Sharon I."/>
            <person name="Castelle C.J."/>
            <person name="Singh A."/>
            <person name="Wilkins M.J."/>
            <person name="Williams K.H."/>
            <person name="Banfield J.F."/>
        </authorList>
    </citation>
    <scope>NUCLEOTIDE SEQUENCE [LARGE SCALE GENOMIC DNA]</scope>
</reference>
<organism evidence="1 2">
    <name type="scientific">Candidatus Amesbacteria bacterium GW2011_GWA1_47_16</name>
    <dbReference type="NCBI Taxonomy" id="1618353"/>
    <lineage>
        <taxon>Bacteria</taxon>
        <taxon>Candidatus Amesiibacteriota</taxon>
    </lineage>
</organism>
<evidence type="ECO:0000313" key="2">
    <source>
        <dbReference type="Proteomes" id="UP000034364"/>
    </source>
</evidence>
<name>A0A0G1V252_9BACT</name>
<dbReference type="EMBL" id="LCNV01000013">
    <property type="protein sequence ID" value="KKU64050.1"/>
    <property type="molecule type" value="Genomic_DNA"/>
</dbReference>
<gene>
    <name evidence="1" type="ORF">UX87_C0013G0002</name>
</gene>
<accession>A0A0G1V252</accession>
<proteinExistence type="predicted"/>
<sequence>MPAAVCTHLDQIKQVTPSAEGCEDCLKNRGQLGPLATLSYMRSCRLLRQFKKQARDKAFQGYGAPGYAFIRNRRILDVVLRGRNIAIIRV</sequence>
<dbReference type="AlphaFoldDB" id="A0A0G1V252"/>
<protein>
    <submittedName>
        <fullName evidence="1">Zinc finger UBP-type protein</fullName>
    </submittedName>
</protein>
<comment type="caution">
    <text evidence="1">The sequence shown here is derived from an EMBL/GenBank/DDBJ whole genome shotgun (WGS) entry which is preliminary data.</text>
</comment>
<evidence type="ECO:0000313" key="1">
    <source>
        <dbReference type="EMBL" id="KKU64050.1"/>
    </source>
</evidence>
<dbReference type="Proteomes" id="UP000034364">
    <property type="component" value="Unassembled WGS sequence"/>
</dbReference>